<evidence type="ECO:0000313" key="6">
    <source>
        <dbReference type="Proteomes" id="UP000691718"/>
    </source>
</evidence>
<keyword evidence="1" id="KW-0694">RNA-binding</keyword>
<feature type="region of interest" description="Disordered" evidence="2">
    <location>
        <begin position="150"/>
        <end position="188"/>
    </location>
</feature>
<dbReference type="SMART" id="SM00256">
    <property type="entry name" value="FBOX"/>
    <property type="match status" value="1"/>
</dbReference>
<dbReference type="PROSITE" id="PS50102">
    <property type="entry name" value="RRM"/>
    <property type="match status" value="1"/>
</dbReference>
<evidence type="ECO:0000259" key="3">
    <source>
        <dbReference type="PROSITE" id="PS50102"/>
    </source>
</evidence>
<accession>A0A8S3W6R0</accession>
<dbReference type="SMART" id="SM00360">
    <property type="entry name" value="RRM"/>
    <property type="match status" value="1"/>
</dbReference>
<dbReference type="PANTHER" id="PTHR13318">
    <property type="entry name" value="PARTNER OF PAIRED, ISOFORM B-RELATED"/>
    <property type="match status" value="1"/>
</dbReference>
<dbReference type="Pfam" id="PF00646">
    <property type="entry name" value="F-box"/>
    <property type="match status" value="1"/>
</dbReference>
<reference evidence="5" key="1">
    <citation type="submission" date="2021-04" db="EMBL/GenBank/DDBJ databases">
        <authorList>
            <person name="Tunstrom K."/>
        </authorList>
    </citation>
    <scope>NUCLEOTIDE SEQUENCE</scope>
</reference>
<dbReference type="PROSITE" id="PS50181">
    <property type="entry name" value="FBOX"/>
    <property type="match status" value="1"/>
</dbReference>
<organism evidence="5 6">
    <name type="scientific">Parnassius apollo</name>
    <name type="common">Apollo butterfly</name>
    <name type="synonym">Papilio apollo</name>
    <dbReference type="NCBI Taxonomy" id="110799"/>
    <lineage>
        <taxon>Eukaryota</taxon>
        <taxon>Metazoa</taxon>
        <taxon>Ecdysozoa</taxon>
        <taxon>Arthropoda</taxon>
        <taxon>Hexapoda</taxon>
        <taxon>Insecta</taxon>
        <taxon>Pterygota</taxon>
        <taxon>Neoptera</taxon>
        <taxon>Endopterygota</taxon>
        <taxon>Lepidoptera</taxon>
        <taxon>Glossata</taxon>
        <taxon>Ditrysia</taxon>
        <taxon>Papilionoidea</taxon>
        <taxon>Papilionidae</taxon>
        <taxon>Parnassiinae</taxon>
        <taxon>Parnassini</taxon>
        <taxon>Parnassius</taxon>
        <taxon>Parnassius</taxon>
    </lineage>
</organism>
<dbReference type="InterPro" id="IPR000504">
    <property type="entry name" value="RRM_dom"/>
</dbReference>
<feature type="compositionally biased region" description="Polar residues" evidence="2">
    <location>
        <begin position="150"/>
        <end position="162"/>
    </location>
</feature>
<dbReference type="Proteomes" id="UP000691718">
    <property type="component" value="Unassembled WGS sequence"/>
</dbReference>
<feature type="domain" description="F-box" evidence="4">
    <location>
        <begin position="211"/>
        <end position="266"/>
    </location>
</feature>
<evidence type="ECO:0000313" key="5">
    <source>
        <dbReference type="EMBL" id="CAG4943438.1"/>
    </source>
</evidence>
<gene>
    <name evidence="5" type="ORF">PAPOLLO_LOCUS2664</name>
</gene>
<dbReference type="InterPro" id="IPR006553">
    <property type="entry name" value="Leu-rich_rpt_Cys-con_subtyp"/>
</dbReference>
<keyword evidence="6" id="KW-1185">Reference proteome</keyword>
<evidence type="ECO:0000259" key="4">
    <source>
        <dbReference type="PROSITE" id="PS50181"/>
    </source>
</evidence>
<dbReference type="CDD" id="cd00590">
    <property type="entry name" value="RRM_SF"/>
    <property type="match status" value="1"/>
</dbReference>
<dbReference type="GO" id="GO:0019005">
    <property type="term" value="C:SCF ubiquitin ligase complex"/>
    <property type="evidence" value="ECO:0007669"/>
    <property type="project" value="TreeGrafter"/>
</dbReference>
<proteinExistence type="predicted"/>
<name>A0A8S3W6R0_PARAO</name>
<dbReference type="Pfam" id="PF00076">
    <property type="entry name" value="RRM_1"/>
    <property type="match status" value="1"/>
</dbReference>
<dbReference type="InterPro" id="IPR001810">
    <property type="entry name" value="F-box_dom"/>
</dbReference>
<dbReference type="SMART" id="SM00367">
    <property type="entry name" value="LRR_CC"/>
    <property type="match status" value="5"/>
</dbReference>
<evidence type="ECO:0000256" key="2">
    <source>
        <dbReference type="SAM" id="MobiDB-lite"/>
    </source>
</evidence>
<dbReference type="GO" id="GO:0031146">
    <property type="term" value="P:SCF-dependent proteasomal ubiquitin-dependent protein catabolic process"/>
    <property type="evidence" value="ECO:0007669"/>
    <property type="project" value="TreeGrafter"/>
</dbReference>
<dbReference type="OrthoDB" id="549243at2759"/>
<dbReference type="EMBL" id="CAJQZP010000178">
    <property type="protein sequence ID" value="CAG4943438.1"/>
    <property type="molecule type" value="Genomic_DNA"/>
</dbReference>
<feature type="domain" description="RRM" evidence="3">
    <location>
        <begin position="50"/>
        <end position="132"/>
    </location>
</feature>
<evidence type="ECO:0000256" key="1">
    <source>
        <dbReference type="PROSITE-ProRule" id="PRU00176"/>
    </source>
</evidence>
<protein>
    <submittedName>
        <fullName evidence="5">(apollo) hypothetical protein</fullName>
    </submittedName>
</protein>
<dbReference type="GO" id="GO:0003723">
    <property type="term" value="F:RNA binding"/>
    <property type="evidence" value="ECO:0007669"/>
    <property type="project" value="UniProtKB-UniRule"/>
</dbReference>
<dbReference type="AlphaFoldDB" id="A0A8S3W6R0"/>
<comment type="caution">
    <text evidence="5">The sequence shown here is derived from an EMBL/GenBank/DDBJ whole genome shotgun (WGS) entry which is preliminary data.</text>
</comment>
<sequence length="709" mass="79105">MFFDNEERNLAQRELFQVVSQELLALSSNFDASFGVRNIPTHTEDGIPIRKLYVSNLPPKTTRAELFGVFAQYGFIKSCWLRMGDKGPNRTPKPTYAFVTFINPADAHKALQAPYHEKQLRGRHLRISPADSWHQPAEDADGRVCWKPNSQRQEENIASLSGNDDEQHNDVPKPDPPSNTEKDRDDSNALAECGVSQDEQQQGSSETDSDFNILDVLNRDCLNHVLSYVPIRDLIRSERVSKRWQQLIQEFLLGVRIFKTSWWQHVPVILTTAVLRRVLQKVGGSITRLHIDHNWTALNDRTAHTVGKFCPNLEELKVVGMHTKNWNPLIYGCKQLKHLSFISCNKLKDSSLVQIVKSDSSIESLTVANNTHVTGLFLTGSNPRKLSYLAFYNCYSLQGAVLTAAIDLIPCLTVLKLDACPVTMWKIIPLILKKVPKLQELSLSEYNSLDIGPKLYDSEMFCESLSKLTELRALNLSKNIYVTNAVLKQVARSCPKLTALNISSCNSRRSYSHAGVGDEGLSAICRSCLDLSRLDVSYLAALSDNGLAAAARLTSLTSLTARGNAALSAQPFALCLASCHYLKEIDACGCDSVSEEVVTAAVEELGAHPRPLVLSIAATAAANVKELPAHKLLTVNTNEDRSNPHLRPDFVDHIFEDISDDSFEDLYDADDFDDFLGGDEDDFFDDDDDFEDYEGMYRMGLHAPDILLL</sequence>